<evidence type="ECO:0000256" key="5">
    <source>
        <dbReference type="HAMAP-Rule" id="MF_01333"/>
    </source>
</evidence>
<protein>
    <recommendedName>
        <fullName evidence="4 5">Large ribosomal subunit protein uL5</fullName>
    </recommendedName>
</protein>
<dbReference type="GO" id="GO:1990904">
    <property type="term" value="C:ribonucleoprotein complex"/>
    <property type="evidence" value="ECO:0007669"/>
    <property type="project" value="UniProtKB-KW"/>
</dbReference>
<dbReference type="InterPro" id="IPR020930">
    <property type="entry name" value="Ribosomal_uL5_bac-type"/>
</dbReference>
<proteinExistence type="inferred from homology"/>
<evidence type="ECO:0000313" key="9">
    <source>
        <dbReference type="EMBL" id="KIX85297.1"/>
    </source>
</evidence>
<dbReference type="Pfam" id="PF00281">
    <property type="entry name" value="Ribosomal_L5"/>
    <property type="match status" value="1"/>
</dbReference>
<reference evidence="9 10" key="1">
    <citation type="journal article" date="2013" name="Proc. Natl. Acad. Sci. U.S.A.">
        <title>Candidate phylum TM6 genome recovered from a hospital sink biofilm provides genomic insights into this uncultivated phylum.</title>
        <authorList>
            <person name="McLean J.S."/>
            <person name="Lombardo M.J."/>
            <person name="Badger J.H."/>
            <person name="Edlund A."/>
            <person name="Novotny M."/>
            <person name="Yee-Greenbaum J."/>
            <person name="Vyahhi N."/>
            <person name="Hall A.P."/>
            <person name="Yang Y."/>
            <person name="Dupont C.L."/>
            <person name="Ziegler M.G."/>
            <person name="Chitsaz H."/>
            <person name="Allen A.E."/>
            <person name="Yooseph S."/>
            <person name="Tesler G."/>
            <person name="Pevzner P.A."/>
            <person name="Friedman R.M."/>
            <person name="Nealson K.H."/>
            <person name="Venter J.C."/>
            <person name="Lasken R.S."/>
        </authorList>
    </citation>
    <scope>NUCLEOTIDE SEQUENCE [LARGE SCALE GENOMIC DNA]</scope>
    <source>
        <strain evidence="9 10">TM6SC1</strain>
    </source>
</reference>
<dbReference type="Pfam" id="PF00673">
    <property type="entry name" value="Ribosomal_L5_C"/>
    <property type="match status" value="1"/>
</dbReference>
<comment type="similarity">
    <text evidence="1 5 6">Belongs to the universal ribosomal protein uL5 family.</text>
</comment>
<dbReference type="InterPro" id="IPR020929">
    <property type="entry name" value="Ribosomal_uL5_CS"/>
</dbReference>
<dbReference type="Gene3D" id="3.30.1440.10">
    <property type="match status" value="1"/>
</dbReference>
<dbReference type="Proteomes" id="UP000032214">
    <property type="component" value="Unassembled WGS sequence"/>
</dbReference>
<dbReference type="InterPro" id="IPR031309">
    <property type="entry name" value="Ribosomal_uL5_C"/>
</dbReference>
<dbReference type="GO" id="GO:0005840">
    <property type="term" value="C:ribosome"/>
    <property type="evidence" value="ECO:0007669"/>
    <property type="project" value="UniProtKB-KW"/>
</dbReference>
<dbReference type="eggNOG" id="COG0094">
    <property type="taxonomic scope" value="Bacteria"/>
</dbReference>
<dbReference type="GO" id="GO:0019843">
    <property type="term" value="F:rRNA binding"/>
    <property type="evidence" value="ECO:0007669"/>
    <property type="project" value="UniProtKB-UniRule"/>
</dbReference>
<dbReference type="GO" id="GO:0000049">
    <property type="term" value="F:tRNA binding"/>
    <property type="evidence" value="ECO:0007669"/>
    <property type="project" value="UniProtKB-UniRule"/>
</dbReference>
<keyword evidence="5" id="KW-0694">RNA-binding</keyword>
<dbReference type="STRING" id="1306947.J120_03255"/>
<evidence type="ECO:0000259" key="7">
    <source>
        <dbReference type="Pfam" id="PF00281"/>
    </source>
</evidence>
<gene>
    <name evidence="5" type="primary">rplE</name>
    <name evidence="9" type="ORF">J120_03255</name>
</gene>
<comment type="function">
    <text evidence="5">This is 1 of the proteins that bind and probably mediate the attachment of the 5S RNA into the large ribosomal subunit, where it forms part of the central protuberance. In the 70S ribosome it contacts protein S13 of the 30S subunit (bridge B1b), connecting the 2 subunits; this bridge is implicated in subunit movement. Contacts the P site tRNA; the 5S rRNA and some of its associated proteins might help stabilize positioning of ribosome-bound tRNAs.</text>
</comment>
<evidence type="ECO:0000259" key="8">
    <source>
        <dbReference type="Pfam" id="PF00673"/>
    </source>
</evidence>
<keyword evidence="5" id="KW-0699">rRNA-binding</keyword>
<dbReference type="PIRSF" id="PIRSF002161">
    <property type="entry name" value="Ribosomal_L5"/>
    <property type="match status" value="1"/>
</dbReference>
<dbReference type="NCBIfam" id="NF000585">
    <property type="entry name" value="PRK00010.1"/>
    <property type="match status" value="1"/>
</dbReference>
<comment type="caution">
    <text evidence="9">The sequence shown here is derived from an EMBL/GenBank/DDBJ whole genome shotgun (WGS) entry which is preliminary data.</text>
</comment>
<keyword evidence="10" id="KW-1185">Reference proteome</keyword>
<dbReference type="AlphaFoldDB" id="A0A0D2K4Z6"/>
<dbReference type="FunFam" id="3.30.1440.10:FF:000001">
    <property type="entry name" value="50S ribosomal protein L5"/>
    <property type="match status" value="1"/>
</dbReference>
<dbReference type="SUPFAM" id="SSF55282">
    <property type="entry name" value="RL5-like"/>
    <property type="match status" value="1"/>
</dbReference>
<evidence type="ECO:0000256" key="4">
    <source>
        <dbReference type="ARBA" id="ARBA00035245"/>
    </source>
</evidence>
<dbReference type="GO" id="GO:0006412">
    <property type="term" value="P:translation"/>
    <property type="evidence" value="ECO:0007669"/>
    <property type="project" value="UniProtKB-UniRule"/>
</dbReference>
<dbReference type="PANTHER" id="PTHR11994">
    <property type="entry name" value="60S RIBOSOMAL PROTEIN L11-RELATED"/>
    <property type="match status" value="1"/>
</dbReference>
<dbReference type="PROSITE" id="PS00358">
    <property type="entry name" value="RIBOSOMAL_L5"/>
    <property type="match status" value="1"/>
</dbReference>
<evidence type="ECO:0000256" key="3">
    <source>
        <dbReference type="ARBA" id="ARBA00023274"/>
    </source>
</evidence>
<dbReference type="InterPro" id="IPR031310">
    <property type="entry name" value="Ribosomal_uL5_N"/>
</dbReference>
<dbReference type="InterPro" id="IPR002132">
    <property type="entry name" value="Ribosomal_uL5"/>
</dbReference>
<dbReference type="HAMAP" id="MF_01333_B">
    <property type="entry name" value="Ribosomal_uL5_B"/>
    <property type="match status" value="1"/>
</dbReference>
<dbReference type="InterPro" id="IPR022803">
    <property type="entry name" value="Ribosomal_uL5_dom_sf"/>
</dbReference>
<dbReference type="EMBL" id="ARQD01000002">
    <property type="protein sequence ID" value="KIX85297.1"/>
    <property type="molecule type" value="Genomic_DNA"/>
</dbReference>
<comment type="subunit">
    <text evidence="5">Part of the 50S ribosomal subunit; part of the 5S rRNA/L5/L18/L25 subcomplex. Contacts the 5S rRNA and the P site tRNA. Forms a bridge to the 30S subunit in the 70S ribosome.</text>
</comment>
<evidence type="ECO:0000256" key="2">
    <source>
        <dbReference type="ARBA" id="ARBA00022980"/>
    </source>
</evidence>
<keyword evidence="5" id="KW-0820">tRNA-binding</keyword>
<keyword evidence="3 5" id="KW-0687">Ribonucleoprotein</keyword>
<accession>A0A0D2K4Z6</accession>
<feature type="domain" description="Large ribosomal subunit protein uL5 N-terminal" evidence="7">
    <location>
        <begin position="28"/>
        <end position="84"/>
    </location>
</feature>
<organism evidence="9 10">
    <name type="scientific">candidate division TM6 bacterium JCVI TM6SC1</name>
    <dbReference type="NCBI Taxonomy" id="1306947"/>
    <lineage>
        <taxon>Bacteria</taxon>
        <taxon>Candidatus Babelota</taxon>
        <taxon>Vermiphilus</taxon>
    </lineage>
</organism>
<dbReference type="GO" id="GO:0003735">
    <property type="term" value="F:structural constituent of ribosome"/>
    <property type="evidence" value="ECO:0007669"/>
    <property type="project" value="InterPro"/>
</dbReference>
<evidence type="ECO:0000256" key="6">
    <source>
        <dbReference type="RuleBase" id="RU003930"/>
    </source>
</evidence>
<evidence type="ECO:0000256" key="1">
    <source>
        <dbReference type="ARBA" id="ARBA00008553"/>
    </source>
</evidence>
<evidence type="ECO:0000313" key="10">
    <source>
        <dbReference type="Proteomes" id="UP000032214"/>
    </source>
</evidence>
<feature type="domain" description="Large ribosomal subunit protein uL5 C-terminal" evidence="8">
    <location>
        <begin position="88"/>
        <end position="180"/>
    </location>
</feature>
<sequence>MNREKARLHSLYEEKIKHDLMTQLALKNIMQVPRLEKVVLNVGVKDAVGDSKVIAGVKDTIAKITGQAPVRTLARKSIAGFKLREGMPIGVMVTLRGRAMYEFLDKLINLSLPKVRDFQGVGRKFDGRGNYNLGVKEWIIFPEIDYGATEKIHGMNITIHTSARTDEQGFKLLEQFGMPFRKQ</sequence>
<name>A0A0D2K4Z6_9BACT</name>
<keyword evidence="2 5" id="KW-0689">Ribosomal protein</keyword>